<evidence type="ECO:0000313" key="2">
    <source>
        <dbReference type="EMBL" id="KAE8659430.1"/>
    </source>
</evidence>
<sequence length="171" mass="18851">MTNLVNHKMNQRGGCLNIKEADNWIFLLIFFIGLLPKKSFQLTIIKDYSNSLRTNNLLPVLGLCAPNASQLDSFHKSFSRSNGPQSRTETGPEFPFSLAPITGPSTEKEAKGQETTLDKFKLQNASPEVLQRLTVGSQDSWLPFNPYPPAASQGKVFARLESSGASSSDFQ</sequence>
<gene>
    <name evidence="2" type="ORF">F3Y22_tig00116962pilonHSYRG00367</name>
</gene>
<proteinExistence type="predicted"/>
<reference evidence="2" key="1">
    <citation type="submission" date="2019-09" db="EMBL/GenBank/DDBJ databases">
        <title>Draft genome information of white flower Hibiscus syriacus.</title>
        <authorList>
            <person name="Kim Y.-M."/>
        </authorList>
    </citation>
    <scope>NUCLEOTIDE SEQUENCE [LARGE SCALE GENOMIC DNA]</scope>
    <source>
        <strain evidence="2">YM2019G1</strain>
    </source>
</reference>
<name>A0A6A2WW17_HIBSY</name>
<organism evidence="2 3">
    <name type="scientific">Hibiscus syriacus</name>
    <name type="common">Rose of Sharon</name>
    <dbReference type="NCBI Taxonomy" id="106335"/>
    <lineage>
        <taxon>Eukaryota</taxon>
        <taxon>Viridiplantae</taxon>
        <taxon>Streptophyta</taxon>
        <taxon>Embryophyta</taxon>
        <taxon>Tracheophyta</taxon>
        <taxon>Spermatophyta</taxon>
        <taxon>Magnoliopsida</taxon>
        <taxon>eudicotyledons</taxon>
        <taxon>Gunneridae</taxon>
        <taxon>Pentapetalae</taxon>
        <taxon>rosids</taxon>
        <taxon>malvids</taxon>
        <taxon>Malvales</taxon>
        <taxon>Malvaceae</taxon>
        <taxon>Malvoideae</taxon>
        <taxon>Hibiscus</taxon>
    </lineage>
</organism>
<accession>A0A6A2WW17</accession>
<feature type="region of interest" description="Disordered" evidence="1">
    <location>
        <begin position="75"/>
        <end position="111"/>
    </location>
</feature>
<evidence type="ECO:0000313" key="3">
    <source>
        <dbReference type="Proteomes" id="UP000436088"/>
    </source>
</evidence>
<protein>
    <submittedName>
        <fullName evidence="2">Uncharacterized protein</fullName>
    </submittedName>
</protein>
<dbReference type="AlphaFoldDB" id="A0A6A2WW17"/>
<feature type="compositionally biased region" description="Polar residues" evidence="1">
    <location>
        <begin position="79"/>
        <end position="89"/>
    </location>
</feature>
<keyword evidence="3" id="KW-1185">Reference proteome</keyword>
<dbReference type="EMBL" id="VEPZ02001737">
    <property type="protein sequence ID" value="KAE8659430.1"/>
    <property type="molecule type" value="Genomic_DNA"/>
</dbReference>
<evidence type="ECO:0000256" key="1">
    <source>
        <dbReference type="SAM" id="MobiDB-lite"/>
    </source>
</evidence>
<dbReference type="Proteomes" id="UP000436088">
    <property type="component" value="Unassembled WGS sequence"/>
</dbReference>
<comment type="caution">
    <text evidence="2">The sequence shown here is derived from an EMBL/GenBank/DDBJ whole genome shotgun (WGS) entry which is preliminary data.</text>
</comment>